<keyword evidence="2" id="KW-1185">Reference proteome</keyword>
<dbReference type="Proteomes" id="UP000272908">
    <property type="component" value="Unassembled WGS sequence"/>
</dbReference>
<gene>
    <name evidence="1" type="ORF">ROE7235_01907</name>
</gene>
<protein>
    <recommendedName>
        <fullName evidence="3">Flagellar biosynthesis regulatory protein FlaF</fullName>
    </recommendedName>
</protein>
<dbReference type="EMBL" id="UIHC01000016">
    <property type="protein sequence ID" value="SUZ32153.1"/>
    <property type="molecule type" value="Genomic_DNA"/>
</dbReference>
<evidence type="ECO:0008006" key="3">
    <source>
        <dbReference type="Google" id="ProtNLM"/>
    </source>
</evidence>
<dbReference type="RefSeq" id="WP_245963924.1">
    <property type="nucleotide sequence ID" value="NZ_UIHC01000016.1"/>
</dbReference>
<dbReference type="NCBIfam" id="NF009435">
    <property type="entry name" value="PRK12794.1"/>
    <property type="match status" value="1"/>
</dbReference>
<evidence type="ECO:0000313" key="1">
    <source>
        <dbReference type="EMBL" id="SUZ32153.1"/>
    </source>
</evidence>
<dbReference type="InterPro" id="IPR010845">
    <property type="entry name" value="FlaF"/>
</dbReference>
<dbReference type="AlphaFoldDB" id="A0A3B0M910"/>
<dbReference type="Pfam" id="PF07309">
    <property type="entry name" value="FlaF"/>
    <property type="match status" value="1"/>
</dbReference>
<evidence type="ECO:0000313" key="2">
    <source>
        <dbReference type="Proteomes" id="UP000272908"/>
    </source>
</evidence>
<sequence>MNAHAQALAAYGTPSSSHKPPRSIEYDVFAQITARLRTAIEGGATNFPALAEALTANRRLWTELALDLASDANRLPKNLRGQLLGLAQFTMTHTEAVLRGDEDAEVLVDLNIAVMRGLKGQGGVS</sequence>
<proteinExistence type="predicted"/>
<name>A0A3B0M910_9RHOB</name>
<reference evidence="2" key="1">
    <citation type="submission" date="2018-08" db="EMBL/GenBank/DDBJ databases">
        <authorList>
            <person name="Rodrigo-Torres L."/>
            <person name="Arahal R. D."/>
            <person name="Lucena T."/>
        </authorList>
    </citation>
    <scope>NUCLEOTIDE SEQUENCE [LARGE SCALE GENOMIC DNA]</scope>
    <source>
        <strain evidence="2">CECT 7235</strain>
    </source>
</reference>
<organism evidence="1 2">
    <name type="scientific">Roseinatronobacter ekhonensis</name>
    <dbReference type="NCBI Taxonomy" id="254356"/>
    <lineage>
        <taxon>Bacteria</taxon>
        <taxon>Pseudomonadati</taxon>
        <taxon>Pseudomonadota</taxon>
        <taxon>Alphaproteobacteria</taxon>
        <taxon>Rhodobacterales</taxon>
        <taxon>Paracoccaceae</taxon>
        <taxon>Roseinatronobacter</taxon>
    </lineage>
</organism>
<accession>A0A3B0M910</accession>
<dbReference type="GO" id="GO:0044781">
    <property type="term" value="P:bacterial-type flagellum organization"/>
    <property type="evidence" value="ECO:0007669"/>
    <property type="project" value="InterPro"/>
</dbReference>